<dbReference type="Pfam" id="PF00759">
    <property type="entry name" value="Glyco_hydro_9"/>
    <property type="match status" value="1"/>
</dbReference>
<dbReference type="EC" id="3.2.1.4" evidence="10"/>
<keyword evidence="5 8" id="KW-0119">Carbohydrate metabolism</keyword>
<feature type="signal peptide" evidence="10">
    <location>
        <begin position="1"/>
        <end position="16"/>
    </location>
</feature>
<protein>
    <recommendedName>
        <fullName evidence="10">Endoglucanase</fullName>
        <ecNumber evidence="10">3.2.1.4</ecNumber>
    </recommendedName>
</protein>
<evidence type="ECO:0000256" key="6">
    <source>
        <dbReference type="ARBA" id="ARBA00023295"/>
    </source>
</evidence>
<feature type="active site" evidence="9">
    <location>
        <position position="546"/>
    </location>
</feature>
<dbReference type="Gene3D" id="1.50.10.10">
    <property type="match status" value="1"/>
</dbReference>
<dbReference type="PROSITE" id="PS00592">
    <property type="entry name" value="GH9_2"/>
    <property type="match status" value="1"/>
</dbReference>
<evidence type="ECO:0000256" key="7">
    <source>
        <dbReference type="ARBA" id="ARBA00023326"/>
    </source>
</evidence>
<evidence type="ECO:0000256" key="9">
    <source>
        <dbReference type="PROSITE-ProRule" id="PRU10060"/>
    </source>
</evidence>
<sequence length="576" mass="61211">MWALVLLGSILTMAHGLPRSTRMCESATIVEAWPGGYKGTVSFAAPSAYSSVILDLYFLHPVNSLQITTGGQVTSESDTHFVYTVGDSGSAGSTVSYDFQVAYSEQQPLLGAMVFNGDDVCGAGGGLTTAPPLPNPCAATGTTPYDYPQVLCMSILFYEAQRSGRLPADQRITWRWDSALGDGGDVGVDLTGGYYDAGDHVKFGLPLAYTGTVLAWGAIAYEAGMRSAGEYDNARAAVRWVAEYLLKAHSAPGELYGQVGDGGLDHAYWGRPEEMTMPRPAAKITTQAPGSDLAGETAAALAAASILFSDDAQFSTACLDAARDLYDLADLHRQIYTVSIPGASGYYDSFSGYGDELAWSAIWLYKATGDEAYHAAAVRHWDEFGLGDGAVQFSWDDKTPGCYALFAELDGGPAYVSALQGFVDQTINGATYTPGGLVHLDTWGALRHAMNVAFIAHRAADLGINTASYRAWATGQLHYALGDTGHSFVVGFGVNPPERPHHRASSCPQYPASCTDSWAQNQPGPNPHTLYGALVGGPDQSDNYVDDRMDFVHNEVACDYNAAFVGVLAATVQNSS</sequence>
<evidence type="ECO:0000313" key="13">
    <source>
        <dbReference type="RefSeq" id="XP_018026496.1"/>
    </source>
</evidence>
<feature type="active site" evidence="9">
    <location>
        <position position="555"/>
    </location>
</feature>
<dbReference type="KEGG" id="hazt:108681925"/>
<comment type="catalytic activity">
    <reaction evidence="1 10">
        <text>Endohydrolysis of (1-&gt;4)-beta-D-glucosidic linkages in cellulose, lichenin and cereal beta-D-glucans.</text>
        <dbReference type="EC" id="3.2.1.4"/>
    </reaction>
</comment>
<feature type="chain" id="PRO_5034335349" description="Endoglucanase" evidence="10">
    <location>
        <begin position="17"/>
        <end position="576"/>
    </location>
</feature>
<comment type="similarity">
    <text evidence="2 8 10">Belongs to the glycosyl hydrolase 9 (cellulase E) family.</text>
</comment>
<feature type="active site" evidence="8">
    <location>
        <position position="501"/>
    </location>
</feature>
<accession>A0A8B7PM66</accession>
<evidence type="ECO:0000256" key="4">
    <source>
        <dbReference type="ARBA" id="ARBA00023001"/>
    </source>
</evidence>
<organism evidence="12 13">
    <name type="scientific">Hyalella azteca</name>
    <name type="common">Amphipod</name>
    <dbReference type="NCBI Taxonomy" id="294128"/>
    <lineage>
        <taxon>Eukaryota</taxon>
        <taxon>Metazoa</taxon>
        <taxon>Ecdysozoa</taxon>
        <taxon>Arthropoda</taxon>
        <taxon>Crustacea</taxon>
        <taxon>Multicrustacea</taxon>
        <taxon>Malacostraca</taxon>
        <taxon>Eumalacostraca</taxon>
        <taxon>Peracarida</taxon>
        <taxon>Amphipoda</taxon>
        <taxon>Senticaudata</taxon>
        <taxon>Talitrida</taxon>
        <taxon>Talitroidea</taxon>
        <taxon>Hyalellidae</taxon>
        <taxon>Hyalella</taxon>
    </lineage>
</organism>
<dbReference type="GeneID" id="108681925"/>
<dbReference type="OMA" id="WGPPEEY"/>
<gene>
    <name evidence="13" type="primary">LOC108681925</name>
</gene>
<keyword evidence="3 8" id="KW-0378">Hydrolase</keyword>
<dbReference type="InterPro" id="IPR033126">
    <property type="entry name" value="Glyco_hydro_9_Asp/Glu_AS"/>
</dbReference>
<evidence type="ECO:0000256" key="1">
    <source>
        <dbReference type="ARBA" id="ARBA00000966"/>
    </source>
</evidence>
<keyword evidence="10" id="KW-0732">Signal</keyword>
<dbReference type="GO" id="GO:0030245">
    <property type="term" value="P:cellulose catabolic process"/>
    <property type="evidence" value="ECO:0007669"/>
    <property type="project" value="UniProtKB-KW"/>
</dbReference>
<keyword evidence="12" id="KW-1185">Reference proteome</keyword>
<evidence type="ECO:0000256" key="2">
    <source>
        <dbReference type="ARBA" id="ARBA00007072"/>
    </source>
</evidence>
<evidence type="ECO:0000256" key="8">
    <source>
        <dbReference type="PROSITE-ProRule" id="PRU10059"/>
    </source>
</evidence>
<evidence type="ECO:0000256" key="5">
    <source>
        <dbReference type="ARBA" id="ARBA00023277"/>
    </source>
</evidence>
<dbReference type="GO" id="GO:0008810">
    <property type="term" value="F:cellulase activity"/>
    <property type="evidence" value="ECO:0007669"/>
    <property type="project" value="UniProtKB-EC"/>
</dbReference>
<dbReference type="Proteomes" id="UP000694843">
    <property type="component" value="Unplaced"/>
</dbReference>
<dbReference type="AlphaFoldDB" id="A0A8B7PM66"/>
<reference evidence="13" key="1">
    <citation type="submission" date="2025-08" db="UniProtKB">
        <authorList>
            <consortium name="RefSeq"/>
        </authorList>
    </citation>
    <scope>IDENTIFICATION</scope>
    <source>
        <tissue evidence="13">Whole organism</tissue>
    </source>
</reference>
<keyword evidence="4 10" id="KW-0136">Cellulose degradation</keyword>
<keyword evidence="6 8" id="KW-0326">Glycosidase</keyword>
<dbReference type="RefSeq" id="XP_018026496.1">
    <property type="nucleotide sequence ID" value="XM_018171007.2"/>
</dbReference>
<proteinExistence type="inferred from homology"/>
<keyword evidence="7 8" id="KW-0624">Polysaccharide degradation</keyword>
<dbReference type="SUPFAM" id="SSF48208">
    <property type="entry name" value="Six-hairpin glycosidases"/>
    <property type="match status" value="1"/>
</dbReference>
<evidence type="ECO:0000313" key="12">
    <source>
        <dbReference type="Proteomes" id="UP000694843"/>
    </source>
</evidence>
<feature type="domain" description="Glycoside hydrolase family 9" evidence="11">
    <location>
        <begin position="147"/>
        <end position="568"/>
    </location>
</feature>
<dbReference type="PANTHER" id="PTHR22298">
    <property type="entry name" value="ENDO-1,4-BETA-GLUCANASE"/>
    <property type="match status" value="1"/>
</dbReference>
<dbReference type="InterPro" id="IPR018221">
    <property type="entry name" value="Glyco_hydro_9_His_AS"/>
</dbReference>
<evidence type="ECO:0000256" key="10">
    <source>
        <dbReference type="RuleBase" id="RU361166"/>
    </source>
</evidence>
<dbReference type="OrthoDB" id="10257085at2759"/>
<dbReference type="InterPro" id="IPR001701">
    <property type="entry name" value="Glyco_hydro_9"/>
</dbReference>
<evidence type="ECO:0000259" key="11">
    <source>
        <dbReference type="Pfam" id="PF00759"/>
    </source>
</evidence>
<dbReference type="PROSITE" id="PS00698">
    <property type="entry name" value="GH9_3"/>
    <property type="match status" value="1"/>
</dbReference>
<dbReference type="InterPro" id="IPR012341">
    <property type="entry name" value="6hp_glycosidase-like_sf"/>
</dbReference>
<name>A0A8B7PM66_HYAAZ</name>
<evidence type="ECO:0000256" key="3">
    <source>
        <dbReference type="ARBA" id="ARBA00022801"/>
    </source>
</evidence>
<dbReference type="InterPro" id="IPR008928">
    <property type="entry name" value="6-hairpin_glycosidase_sf"/>
</dbReference>